<protein>
    <submittedName>
        <fullName evidence="3">Undecaprenyl-diphosphatase</fullName>
    </submittedName>
</protein>
<keyword evidence="1" id="KW-0812">Transmembrane</keyword>
<reference evidence="3 4" key="1">
    <citation type="submission" date="2016-11" db="EMBL/GenBank/DDBJ databases">
        <authorList>
            <person name="Varghese N."/>
            <person name="Submissions S."/>
        </authorList>
    </citation>
    <scope>NUCLEOTIDE SEQUENCE [LARGE SCALE GENOMIC DNA]</scope>
    <source>
        <strain evidence="3 4">DSM 21988</strain>
    </source>
</reference>
<dbReference type="Proteomes" id="UP000184290">
    <property type="component" value="Unassembled WGS sequence"/>
</dbReference>
<dbReference type="EMBL" id="FQZC01000002">
    <property type="protein sequence ID" value="SHI97245.1"/>
    <property type="molecule type" value="Genomic_DNA"/>
</dbReference>
<evidence type="ECO:0000256" key="1">
    <source>
        <dbReference type="SAM" id="Phobius"/>
    </source>
</evidence>
<feature type="transmembrane region" description="Helical" evidence="1">
    <location>
        <begin position="123"/>
        <end position="141"/>
    </location>
</feature>
<evidence type="ECO:0000313" key="3">
    <source>
        <dbReference type="EMBL" id="SHI97245.1"/>
    </source>
</evidence>
<dbReference type="RefSeq" id="WP_060605962.1">
    <property type="nucleotide sequence ID" value="NZ_FQZC01000002.1"/>
</dbReference>
<feature type="transmembrane region" description="Helical" evidence="1">
    <location>
        <begin position="147"/>
        <end position="164"/>
    </location>
</feature>
<evidence type="ECO:0000259" key="2">
    <source>
        <dbReference type="SMART" id="SM00014"/>
    </source>
</evidence>
<comment type="caution">
    <text evidence="3">The sequence shown here is derived from an EMBL/GenBank/DDBJ whole genome shotgun (WGS) entry which is preliminary data.</text>
</comment>
<dbReference type="SMART" id="SM00014">
    <property type="entry name" value="acidPPc"/>
    <property type="match status" value="1"/>
</dbReference>
<evidence type="ECO:0000313" key="4">
    <source>
        <dbReference type="Proteomes" id="UP000184290"/>
    </source>
</evidence>
<dbReference type="Gene3D" id="1.20.144.10">
    <property type="entry name" value="Phosphatidic acid phosphatase type 2/haloperoxidase"/>
    <property type="match status" value="1"/>
</dbReference>
<dbReference type="CDD" id="cd03385">
    <property type="entry name" value="PAP2_BcrC_like"/>
    <property type="match status" value="1"/>
</dbReference>
<name>A0ABY1ICH3_9HYPH</name>
<proteinExistence type="predicted"/>
<keyword evidence="4" id="KW-1185">Reference proteome</keyword>
<feature type="domain" description="Phosphatidic acid phosphatase type 2/haloperoxidase" evidence="2">
    <location>
        <begin position="55"/>
        <end position="164"/>
    </location>
</feature>
<dbReference type="InterPro" id="IPR033879">
    <property type="entry name" value="UPP_Pase"/>
</dbReference>
<dbReference type="SUPFAM" id="SSF48317">
    <property type="entry name" value="Acid phosphatase/Vanadium-dependent haloperoxidase"/>
    <property type="match status" value="1"/>
</dbReference>
<feature type="transmembrane region" description="Helical" evidence="1">
    <location>
        <begin position="59"/>
        <end position="80"/>
    </location>
</feature>
<dbReference type="PANTHER" id="PTHR14969:SF13">
    <property type="entry name" value="AT30094P"/>
    <property type="match status" value="1"/>
</dbReference>
<keyword evidence="1" id="KW-1133">Transmembrane helix</keyword>
<keyword evidence="1" id="KW-0472">Membrane</keyword>
<dbReference type="InterPro" id="IPR000326">
    <property type="entry name" value="PAP2/HPO"/>
</dbReference>
<accession>A0ABY1ICH3</accession>
<feature type="transmembrane region" description="Helical" evidence="1">
    <location>
        <begin position="22"/>
        <end position="47"/>
    </location>
</feature>
<sequence length="210" mass="22814">MNSFDQSLFLALNASTEHFRSLAWAAFLVAKLVIYLVPVHLILLWVLGGSAARRAALTLFASLILALAASYLLGALFPAQRPFQIPLGHQLLDHRGSPSFPSNHGLIMFTYAMTLALLGWGRLAATVAIAGIAVAWSRIYLGVHFPFDMAGALILSLPVSWLAVRLNMAFGRTWTGLLEHAYLSVAGAPDGWIKRWTGTARTPHGPTRGR</sequence>
<organism evidence="3 4">
    <name type="scientific">Aureimonas altamirensis DSM 21988</name>
    <dbReference type="NCBI Taxonomy" id="1121026"/>
    <lineage>
        <taxon>Bacteria</taxon>
        <taxon>Pseudomonadati</taxon>
        <taxon>Pseudomonadota</taxon>
        <taxon>Alphaproteobacteria</taxon>
        <taxon>Hyphomicrobiales</taxon>
        <taxon>Aurantimonadaceae</taxon>
        <taxon>Aureimonas</taxon>
    </lineage>
</organism>
<dbReference type="InterPro" id="IPR036938">
    <property type="entry name" value="PAP2/HPO_sf"/>
</dbReference>
<dbReference type="PANTHER" id="PTHR14969">
    <property type="entry name" value="SPHINGOSINE-1-PHOSPHATE PHOSPHOHYDROLASE"/>
    <property type="match status" value="1"/>
</dbReference>
<gene>
    <name evidence="3" type="ORF">SAMN02745911_1279</name>
</gene>
<dbReference type="Pfam" id="PF01569">
    <property type="entry name" value="PAP2"/>
    <property type="match status" value="1"/>
</dbReference>